<name>A0A9N9TJJ3_PHYSR</name>
<organism evidence="3 4">
    <name type="scientific">Phyllotreta striolata</name>
    <name type="common">Striped flea beetle</name>
    <name type="synonym">Crioceris striolata</name>
    <dbReference type="NCBI Taxonomy" id="444603"/>
    <lineage>
        <taxon>Eukaryota</taxon>
        <taxon>Metazoa</taxon>
        <taxon>Ecdysozoa</taxon>
        <taxon>Arthropoda</taxon>
        <taxon>Hexapoda</taxon>
        <taxon>Insecta</taxon>
        <taxon>Pterygota</taxon>
        <taxon>Neoptera</taxon>
        <taxon>Endopterygota</taxon>
        <taxon>Coleoptera</taxon>
        <taxon>Polyphaga</taxon>
        <taxon>Cucujiformia</taxon>
        <taxon>Chrysomeloidea</taxon>
        <taxon>Chrysomelidae</taxon>
        <taxon>Galerucinae</taxon>
        <taxon>Alticini</taxon>
        <taxon>Phyllotreta</taxon>
    </lineage>
</organism>
<keyword evidence="4" id="KW-1185">Reference proteome</keyword>
<feature type="region of interest" description="Disordered" evidence="1">
    <location>
        <begin position="104"/>
        <end position="140"/>
    </location>
</feature>
<proteinExistence type="predicted"/>
<feature type="chain" id="PRO_5040499617" evidence="2">
    <location>
        <begin position="22"/>
        <end position="140"/>
    </location>
</feature>
<evidence type="ECO:0000313" key="4">
    <source>
        <dbReference type="Proteomes" id="UP001153712"/>
    </source>
</evidence>
<feature type="signal peptide" evidence="2">
    <location>
        <begin position="1"/>
        <end position="21"/>
    </location>
</feature>
<dbReference type="Proteomes" id="UP001153712">
    <property type="component" value="Chromosome 10"/>
</dbReference>
<feature type="compositionally biased region" description="Polar residues" evidence="1">
    <location>
        <begin position="131"/>
        <end position="140"/>
    </location>
</feature>
<reference evidence="3" key="1">
    <citation type="submission" date="2022-01" db="EMBL/GenBank/DDBJ databases">
        <authorList>
            <person name="King R."/>
        </authorList>
    </citation>
    <scope>NUCLEOTIDE SEQUENCE</scope>
</reference>
<dbReference type="EMBL" id="OU900103">
    <property type="protein sequence ID" value="CAG9855056.1"/>
    <property type="molecule type" value="Genomic_DNA"/>
</dbReference>
<evidence type="ECO:0000313" key="3">
    <source>
        <dbReference type="EMBL" id="CAG9855056.1"/>
    </source>
</evidence>
<gene>
    <name evidence="3" type="ORF">PHYEVI_LOCUS1516</name>
</gene>
<keyword evidence="2" id="KW-0732">Signal</keyword>
<feature type="compositionally biased region" description="Basic and acidic residues" evidence="1">
    <location>
        <begin position="115"/>
        <end position="130"/>
    </location>
</feature>
<dbReference type="AlphaFoldDB" id="A0A9N9TJJ3"/>
<dbReference type="OrthoDB" id="6620644at2759"/>
<accession>A0A9N9TJJ3</accession>
<evidence type="ECO:0000256" key="2">
    <source>
        <dbReference type="SAM" id="SignalP"/>
    </source>
</evidence>
<protein>
    <submittedName>
        <fullName evidence="3">Uncharacterized protein</fullName>
    </submittedName>
</protein>
<sequence>MFARILAMFSVSLICIELAESAPALAKSPSMQYLTGGPGYIPVYIRPGETPLEEINPDLAAAFEFYAQKHGRITFARSIQDEADDDGEIKTVYPERIRISEIEKVTLDEDPAPEEDNKVSEAKKPKDDSKYSNIQKIPRA</sequence>
<evidence type="ECO:0000256" key="1">
    <source>
        <dbReference type="SAM" id="MobiDB-lite"/>
    </source>
</evidence>